<dbReference type="Proteomes" id="UP000035009">
    <property type="component" value="Unassembled WGS sequence"/>
</dbReference>
<keyword evidence="1 3" id="KW-0378">Hydrolase</keyword>
<dbReference type="GO" id="GO:0016020">
    <property type="term" value="C:membrane"/>
    <property type="evidence" value="ECO:0007669"/>
    <property type="project" value="TreeGrafter"/>
</dbReference>
<dbReference type="PANTHER" id="PTHR43798:SF31">
    <property type="entry name" value="AB HYDROLASE SUPERFAMILY PROTEIN YCLE"/>
    <property type="match status" value="1"/>
</dbReference>
<dbReference type="InterPro" id="IPR000073">
    <property type="entry name" value="AB_hydrolase_1"/>
</dbReference>
<sequence>MTSDSMTSDSSGAGLLSRRSREVLSTDGTRLFVEEYGLGDDAPLVVFSHGWACQGRFWRPQIEHFANTHRVVVYDQRGHGWSDRGHTPFSSSVLGDDLEAVLRAVVTSSRKALVTGHSMGGMSVMGWAAEHPESVPLLSRGAVLASTGPSQLVSRSTLIRSPRRFRASLERAFAAGLAMAGPEMLDTRFNQRLVKYGTMGPHASADVVAECSEIVLRCPPAVRGMWGRVLATIDVSKGVDSLAVPTTVIVGSADRLTPEVHSTDLAERLQQRGQLHDFVVLPQIGHMINMEAPNDFNEAVARLDAATEKG</sequence>
<dbReference type="STRING" id="410332.SAMN04488550_4522"/>
<dbReference type="SUPFAM" id="SSF53474">
    <property type="entry name" value="alpha/beta-Hydrolases"/>
    <property type="match status" value="1"/>
</dbReference>
<dbReference type="Pfam" id="PF12697">
    <property type="entry name" value="Abhydrolase_6"/>
    <property type="match status" value="1"/>
</dbReference>
<comment type="caution">
    <text evidence="3">The sequence shown here is derived from an EMBL/GenBank/DDBJ whole genome shotgun (WGS) entry which is preliminary data.</text>
</comment>
<accession>M3TKR6</accession>
<dbReference type="Gene3D" id="3.40.50.1820">
    <property type="entry name" value="alpha/beta hydrolase"/>
    <property type="match status" value="1"/>
</dbReference>
<dbReference type="InterPro" id="IPR029058">
    <property type="entry name" value="AB_hydrolase_fold"/>
</dbReference>
<keyword evidence="4" id="KW-1185">Reference proteome</keyword>
<evidence type="ECO:0000313" key="4">
    <source>
        <dbReference type="Proteomes" id="UP000035009"/>
    </source>
</evidence>
<dbReference type="GO" id="GO:0016787">
    <property type="term" value="F:hydrolase activity"/>
    <property type="evidence" value="ECO:0007669"/>
    <property type="project" value="UniProtKB-KW"/>
</dbReference>
<proteinExistence type="predicted"/>
<evidence type="ECO:0000313" key="3">
    <source>
        <dbReference type="EMBL" id="GAC82081.1"/>
    </source>
</evidence>
<organism evidence="3 4">
    <name type="scientific">Gordonia malaquae NBRC 108250</name>
    <dbReference type="NCBI Taxonomy" id="1223542"/>
    <lineage>
        <taxon>Bacteria</taxon>
        <taxon>Bacillati</taxon>
        <taxon>Actinomycetota</taxon>
        <taxon>Actinomycetes</taxon>
        <taxon>Mycobacteriales</taxon>
        <taxon>Gordoniaceae</taxon>
        <taxon>Gordonia</taxon>
    </lineage>
</organism>
<dbReference type="eggNOG" id="COG2267">
    <property type="taxonomic scope" value="Bacteria"/>
</dbReference>
<evidence type="ECO:0000256" key="1">
    <source>
        <dbReference type="ARBA" id="ARBA00022801"/>
    </source>
</evidence>
<protein>
    <submittedName>
        <fullName evidence="3">Putative hydrolase</fullName>
    </submittedName>
</protein>
<evidence type="ECO:0000259" key="2">
    <source>
        <dbReference type="Pfam" id="PF12697"/>
    </source>
</evidence>
<dbReference type="AlphaFoldDB" id="M3TKR6"/>
<gene>
    <name evidence="3" type="ORF">GM1_068_00020</name>
</gene>
<dbReference type="PANTHER" id="PTHR43798">
    <property type="entry name" value="MONOACYLGLYCEROL LIPASE"/>
    <property type="match status" value="1"/>
</dbReference>
<dbReference type="EMBL" id="BAOP01000068">
    <property type="protein sequence ID" value="GAC82081.1"/>
    <property type="molecule type" value="Genomic_DNA"/>
</dbReference>
<dbReference type="InterPro" id="IPR050266">
    <property type="entry name" value="AB_hydrolase_sf"/>
</dbReference>
<reference evidence="3 4" key="1">
    <citation type="submission" date="2013-02" db="EMBL/GenBank/DDBJ databases">
        <title>Whole genome shotgun sequence of Gordonia malaquae NBRC 108250.</title>
        <authorList>
            <person name="Yoshida I."/>
            <person name="Hosoyama A."/>
            <person name="Tsuchikane K."/>
            <person name="Ando Y."/>
            <person name="Baba S."/>
            <person name="Ohji S."/>
            <person name="Hamada M."/>
            <person name="Tamura T."/>
            <person name="Yamazoe A."/>
            <person name="Yamazaki S."/>
            <person name="Fujita N."/>
        </authorList>
    </citation>
    <scope>NUCLEOTIDE SEQUENCE [LARGE SCALE GENOMIC DNA]</scope>
    <source>
        <strain evidence="3 4">NBRC 108250</strain>
    </source>
</reference>
<name>M3TKR6_GORML</name>
<feature type="domain" description="AB hydrolase-1" evidence="2">
    <location>
        <begin position="45"/>
        <end position="298"/>
    </location>
</feature>